<sequence length="522" mass="57322">MGRTALERLERLQKEIGGSMNLLTQGDMLRLVRQALAEPSPRGSAEELTNRVNVLQDAGHECAEQQKFLNTQVGDRLCAAWTGAAAESAKAGTAALDHTLERAGEVFVEALIALRTLSQAVEDARKADGYGRSDLEQAEHILAEICSSSLPDQLEDDGLREQAHNAAKDGIATMVSAAHHLRDASQVLERKFSELSSRARAALLGSRLQPDFLSDLTDPLVIADAAVPGGPHDANLILTADAARRANDRLGQMNARDRERFTGMLHACDSPQEEAYVLQALAAGYSLDQIRDFDAKIHLHAEDPMWLRQHLTPIVDDSGPDKFNSHRSVDFDGRDWTQGNDPTCVAMSTVMARAEIDPLYALQLTTGDHPGDPAYDNPDAFARRLHDEQHRIYDDGRTWLQDLFGQDGMTEGQARDIANEQVASRTGASYHKVEVDSAGDRRGVLPDVEMAVDQGLPVTFTVRDGDRAHEMAIVGRQGDMLEVYNPWGYTVWVSEDDFVNGRMNVIEDGVPANVHAVNVPRR</sequence>
<evidence type="ECO:0000313" key="2">
    <source>
        <dbReference type="Proteomes" id="UP000599074"/>
    </source>
</evidence>
<reference evidence="1" key="1">
    <citation type="submission" date="2021-01" db="EMBL/GenBank/DDBJ databases">
        <title>Whole genome shotgun sequence of Planosporangium mesophilum NBRC 109066.</title>
        <authorList>
            <person name="Komaki H."/>
            <person name="Tamura T."/>
        </authorList>
    </citation>
    <scope>NUCLEOTIDE SEQUENCE</scope>
    <source>
        <strain evidence="1">NBRC 109066</strain>
    </source>
</reference>
<evidence type="ECO:0008006" key="3">
    <source>
        <dbReference type="Google" id="ProtNLM"/>
    </source>
</evidence>
<dbReference type="Proteomes" id="UP000599074">
    <property type="component" value="Unassembled WGS sequence"/>
</dbReference>
<organism evidence="1 2">
    <name type="scientific">Planosporangium mesophilum</name>
    <dbReference type="NCBI Taxonomy" id="689768"/>
    <lineage>
        <taxon>Bacteria</taxon>
        <taxon>Bacillati</taxon>
        <taxon>Actinomycetota</taxon>
        <taxon>Actinomycetes</taxon>
        <taxon>Micromonosporales</taxon>
        <taxon>Micromonosporaceae</taxon>
        <taxon>Planosporangium</taxon>
    </lineage>
</organism>
<proteinExistence type="predicted"/>
<keyword evidence="2" id="KW-1185">Reference proteome</keyword>
<accession>A0A8J3TI21</accession>
<evidence type="ECO:0000313" key="1">
    <source>
        <dbReference type="EMBL" id="GII26026.1"/>
    </source>
</evidence>
<comment type="caution">
    <text evidence="1">The sequence shown here is derived from an EMBL/GenBank/DDBJ whole genome shotgun (WGS) entry which is preliminary data.</text>
</comment>
<dbReference type="EMBL" id="BOON01000064">
    <property type="protein sequence ID" value="GII26026.1"/>
    <property type="molecule type" value="Genomic_DNA"/>
</dbReference>
<dbReference type="AlphaFoldDB" id="A0A8J3TI21"/>
<gene>
    <name evidence="1" type="ORF">Pme01_56230</name>
</gene>
<protein>
    <recommendedName>
        <fullName evidence="3">Peptidoglycan-binding protein</fullName>
    </recommendedName>
</protein>
<name>A0A8J3TI21_9ACTN</name>